<gene>
    <name evidence="1" type="ORF">DFA_07853</name>
</gene>
<dbReference type="Proteomes" id="UP000007797">
    <property type="component" value="Unassembled WGS sequence"/>
</dbReference>
<evidence type="ECO:0000313" key="2">
    <source>
        <dbReference type="Proteomes" id="UP000007797"/>
    </source>
</evidence>
<dbReference type="GeneID" id="14868921"/>
<evidence type="ECO:0000313" key="1">
    <source>
        <dbReference type="EMBL" id="EGG16873.1"/>
    </source>
</evidence>
<proteinExistence type="predicted"/>
<dbReference type="EMBL" id="GL883021">
    <property type="protein sequence ID" value="EGG16873.1"/>
    <property type="molecule type" value="Genomic_DNA"/>
</dbReference>
<accession>F4Q3Q7</accession>
<dbReference type="RefSeq" id="XP_004355347.1">
    <property type="nucleotide sequence ID" value="XM_004355295.1"/>
</dbReference>
<dbReference type="Gene3D" id="1.25.40.20">
    <property type="entry name" value="Ankyrin repeat-containing domain"/>
    <property type="match status" value="1"/>
</dbReference>
<dbReference type="PANTHER" id="PTHR46586:SF3">
    <property type="entry name" value="ANKYRIN REPEAT-CONTAINING PROTEIN"/>
    <property type="match status" value="1"/>
</dbReference>
<dbReference type="Pfam" id="PF12796">
    <property type="entry name" value="Ank_2"/>
    <property type="match status" value="1"/>
</dbReference>
<keyword evidence="2" id="KW-1185">Reference proteome</keyword>
<name>F4Q3Q7_CACFS</name>
<dbReference type="KEGG" id="dfa:DFA_07853"/>
<evidence type="ECO:0008006" key="3">
    <source>
        <dbReference type="Google" id="ProtNLM"/>
    </source>
</evidence>
<organism evidence="1 2">
    <name type="scientific">Cavenderia fasciculata</name>
    <name type="common">Slime mold</name>
    <name type="synonym">Dictyostelium fasciculatum</name>
    <dbReference type="NCBI Taxonomy" id="261658"/>
    <lineage>
        <taxon>Eukaryota</taxon>
        <taxon>Amoebozoa</taxon>
        <taxon>Evosea</taxon>
        <taxon>Eumycetozoa</taxon>
        <taxon>Dictyostelia</taxon>
        <taxon>Acytosteliales</taxon>
        <taxon>Cavenderiaceae</taxon>
        <taxon>Cavenderia</taxon>
    </lineage>
</organism>
<dbReference type="SUPFAM" id="SSF48403">
    <property type="entry name" value="Ankyrin repeat"/>
    <property type="match status" value="1"/>
</dbReference>
<reference evidence="2" key="1">
    <citation type="journal article" date="2011" name="Genome Res.">
        <title>Phylogeny-wide analysis of social amoeba genomes highlights ancient origins for complex intercellular communication.</title>
        <authorList>
            <person name="Heidel A.J."/>
            <person name="Lawal H.M."/>
            <person name="Felder M."/>
            <person name="Schilde C."/>
            <person name="Helps N.R."/>
            <person name="Tunggal B."/>
            <person name="Rivero F."/>
            <person name="John U."/>
            <person name="Schleicher M."/>
            <person name="Eichinger L."/>
            <person name="Platzer M."/>
            <person name="Noegel A.A."/>
            <person name="Schaap P."/>
            <person name="Gloeckner G."/>
        </authorList>
    </citation>
    <scope>NUCLEOTIDE SEQUENCE [LARGE SCALE GENOMIC DNA]</scope>
    <source>
        <strain evidence="2">SH3</strain>
    </source>
</reference>
<dbReference type="AlphaFoldDB" id="F4Q3Q7"/>
<protein>
    <recommendedName>
        <fullName evidence="3">Ankyrin repeat-containing protein</fullName>
    </recommendedName>
</protein>
<dbReference type="InterPro" id="IPR052050">
    <property type="entry name" value="SecEffector_AnkRepeat"/>
</dbReference>
<dbReference type="InterPro" id="IPR036770">
    <property type="entry name" value="Ankyrin_rpt-contain_sf"/>
</dbReference>
<sequence>MNNNNNHQQELFPRLFKNVIIQRCIFYHLKEVCNIHNKKTHNNYIDRVTFKRTSEKDKNGPLKVYRWNELKDNIDQLSRHGYVDQIKKIIAYQEQVVYPKYRWTKQGDDIPYTPHYMTIINFIVRDGHFDYIQEIWKRLSRHLPEIPYSIIWYAVYYNQTKIFKWAMEQSKEEEYKVVNDSIDMSSLFKPIKYGIQVEKQLNNRDEIIDYLPFETFSNLAEIWPTSITIQSSDLRSRVYKYISLNLAKNKRLETLLSRLIINAVQLGDNDLFKTIQKNHHYSAHNDLFNFQELMCEAASTGNLVALKNLIETNTNIFKNIMIKVLDKAVGKGHLHIVKFLVPEYVSFCTQTTIQMAIENGNIEMVIYLLGNKNQGFSNNTIYYTIDHNRTDLCKVLLAANSIFRNPFDIEDIARRSLQQDRKEIFEIIKARLKIGLPKGLKNFKFRNNDILEYVYRIKKEEGDESSVEYLLFSNAIPMNLQESIEMIDRDYPHFLKNSIEIKIDDQKPSLETIQFLLARMDKPNYDNLFERAIRMDDDTCLKILDFMYQRFGETSILQINKIQNVFKSAAVNRGVSVLQYLWDRFQSNLTVTVQMISLAIKPKQHNLIWLFSHVQDMDPSSSSYFSGKTFNFDFKEMARLGYLSTIKWIVENGHHRSIPKLQIQPTSLDLGNKSVIETTRLLFENGIIDAVPLSQRPYSKRLDPDLFLLLIDMGVSLSPLIKYYRYSFEHSGILRLIYFNYNKIDNRAITTNVSDPTLVGLLSTNIKNIANVGRVERLLSMPLSLFTVVMTLYETIWCLKAHGDCSFTVVDVTGYQLTVKDETDKAVDYCLVDDDIDY</sequence>
<dbReference type="PANTHER" id="PTHR46586">
    <property type="entry name" value="ANKYRIN REPEAT-CONTAINING PROTEIN"/>
    <property type="match status" value="1"/>
</dbReference>
<dbReference type="InterPro" id="IPR002110">
    <property type="entry name" value="Ankyrin_rpt"/>
</dbReference>